<dbReference type="Pfam" id="PF00069">
    <property type="entry name" value="Pkinase"/>
    <property type="match status" value="1"/>
</dbReference>
<feature type="region of interest" description="Disordered" evidence="5">
    <location>
        <begin position="314"/>
        <end position="372"/>
    </location>
</feature>
<name>A0AAN6PSS4_9PEZI</name>
<keyword evidence="4" id="KW-0067">ATP-binding</keyword>
<feature type="region of interest" description="Disordered" evidence="5">
    <location>
        <begin position="387"/>
        <end position="408"/>
    </location>
</feature>
<dbReference type="Proteomes" id="UP001305647">
    <property type="component" value="Unassembled WGS sequence"/>
</dbReference>
<feature type="domain" description="Protein kinase" evidence="6">
    <location>
        <begin position="13"/>
        <end position="283"/>
    </location>
</feature>
<feature type="compositionally biased region" description="Low complexity" evidence="5">
    <location>
        <begin position="323"/>
        <end position="372"/>
    </location>
</feature>
<dbReference type="PROSITE" id="PS50011">
    <property type="entry name" value="PROTEIN_KINASE_DOM"/>
    <property type="match status" value="1"/>
</dbReference>
<dbReference type="GO" id="GO:0005524">
    <property type="term" value="F:ATP binding"/>
    <property type="evidence" value="ECO:0007669"/>
    <property type="project" value="UniProtKB-KW"/>
</dbReference>
<organism evidence="7 8">
    <name type="scientific">Parathielavia hyrcaniae</name>
    <dbReference type="NCBI Taxonomy" id="113614"/>
    <lineage>
        <taxon>Eukaryota</taxon>
        <taxon>Fungi</taxon>
        <taxon>Dikarya</taxon>
        <taxon>Ascomycota</taxon>
        <taxon>Pezizomycotina</taxon>
        <taxon>Sordariomycetes</taxon>
        <taxon>Sordariomycetidae</taxon>
        <taxon>Sordariales</taxon>
        <taxon>Chaetomiaceae</taxon>
        <taxon>Parathielavia</taxon>
    </lineage>
</organism>
<dbReference type="SUPFAM" id="SSF56112">
    <property type="entry name" value="Protein kinase-like (PK-like)"/>
    <property type="match status" value="1"/>
</dbReference>
<comment type="caution">
    <text evidence="7">The sequence shown here is derived from an EMBL/GenBank/DDBJ whole genome shotgun (WGS) entry which is preliminary data.</text>
</comment>
<keyword evidence="3 7" id="KW-0418">Kinase</keyword>
<evidence type="ECO:0000256" key="3">
    <source>
        <dbReference type="ARBA" id="ARBA00022777"/>
    </source>
</evidence>
<keyword evidence="1" id="KW-0808">Transferase</keyword>
<sequence>MSLRVINGDDANYVVVKRLGAGALGTVHKVLRKSDGKVLACKAIQLRSADDLNPIVREVAALRTLAGCRNVVQWTPDVAFDLDSLTIRLHMDYYPDGDLDSLIKSHNVKDSPPVPKDTVTQVFCCLAMGLLDCHSRGICHRDIKPPNILLSRKMWNGQLVTVAFLADFGIGKLSSNPLTSGLALDSSCDAGTPIYMAPESLEPESPMYGAGTDLFALGCTMYELCNRQYAYTDYSRKSVPSMDLTALREYGGTLCPLVTSLMRAAPALRPSTEQLVKTLKEYCASRWEKQKAAMLWESLAVVSQANAVAVDGQAAPPPTRVMQPPWEQPNQQQQAFQLPPALQALQKQQPQQQQQQPPVLPPGLQQARQAHQVHQQYAATWRRVQMQAAEQQQFGGGQPPWNKMGTRP</sequence>
<keyword evidence="8" id="KW-1185">Reference proteome</keyword>
<dbReference type="SMART" id="SM00220">
    <property type="entry name" value="S_TKc"/>
    <property type="match status" value="1"/>
</dbReference>
<evidence type="ECO:0000256" key="4">
    <source>
        <dbReference type="ARBA" id="ARBA00022840"/>
    </source>
</evidence>
<reference evidence="7" key="1">
    <citation type="journal article" date="2023" name="Mol. Phylogenet. Evol.">
        <title>Genome-scale phylogeny and comparative genomics of the fungal order Sordariales.</title>
        <authorList>
            <person name="Hensen N."/>
            <person name="Bonometti L."/>
            <person name="Westerberg I."/>
            <person name="Brannstrom I.O."/>
            <person name="Guillou S."/>
            <person name="Cros-Aarteil S."/>
            <person name="Calhoun S."/>
            <person name="Haridas S."/>
            <person name="Kuo A."/>
            <person name="Mondo S."/>
            <person name="Pangilinan J."/>
            <person name="Riley R."/>
            <person name="LaButti K."/>
            <person name="Andreopoulos B."/>
            <person name="Lipzen A."/>
            <person name="Chen C."/>
            <person name="Yan M."/>
            <person name="Daum C."/>
            <person name="Ng V."/>
            <person name="Clum A."/>
            <person name="Steindorff A."/>
            <person name="Ohm R.A."/>
            <person name="Martin F."/>
            <person name="Silar P."/>
            <person name="Natvig D.O."/>
            <person name="Lalanne C."/>
            <person name="Gautier V."/>
            <person name="Ament-Velasquez S.L."/>
            <person name="Kruys A."/>
            <person name="Hutchinson M.I."/>
            <person name="Powell A.J."/>
            <person name="Barry K."/>
            <person name="Miller A.N."/>
            <person name="Grigoriev I.V."/>
            <person name="Debuchy R."/>
            <person name="Gladieux P."/>
            <person name="Hiltunen Thoren M."/>
            <person name="Johannesson H."/>
        </authorList>
    </citation>
    <scope>NUCLEOTIDE SEQUENCE</scope>
    <source>
        <strain evidence="7">CBS 757.83</strain>
    </source>
</reference>
<dbReference type="InterPro" id="IPR050660">
    <property type="entry name" value="NEK_Ser/Thr_kinase"/>
</dbReference>
<dbReference type="InterPro" id="IPR008271">
    <property type="entry name" value="Ser/Thr_kinase_AS"/>
</dbReference>
<keyword evidence="2" id="KW-0547">Nucleotide-binding</keyword>
<evidence type="ECO:0000256" key="1">
    <source>
        <dbReference type="ARBA" id="ARBA00022679"/>
    </source>
</evidence>
<dbReference type="EMBL" id="MU863745">
    <property type="protein sequence ID" value="KAK4096034.1"/>
    <property type="molecule type" value="Genomic_DNA"/>
</dbReference>
<evidence type="ECO:0000259" key="6">
    <source>
        <dbReference type="PROSITE" id="PS50011"/>
    </source>
</evidence>
<reference evidence="7" key="2">
    <citation type="submission" date="2023-05" db="EMBL/GenBank/DDBJ databases">
        <authorList>
            <consortium name="Lawrence Berkeley National Laboratory"/>
            <person name="Steindorff A."/>
            <person name="Hensen N."/>
            <person name="Bonometti L."/>
            <person name="Westerberg I."/>
            <person name="Brannstrom I.O."/>
            <person name="Guillou S."/>
            <person name="Cros-Aarteil S."/>
            <person name="Calhoun S."/>
            <person name="Haridas S."/>
            <person name="Kuo A."/>
            <person name="Mondo S."/>
            <person name="Pangilinan J."/>
            <person name="Riley R."/>
            <person name="Labutti K."/>
            <person name="Andreopoulos B."/>
            <person name="Lipzen A."/>
            <person name="Chen C."/>
            <person name="Yanf M."/>
            <person name="Daum C."/>
            <person name="Ng V."/>
            <person name="Clum A."/>
            <person name="Ohm R."/>
            <person name="Martin F."/>
            <person name="Silar P."/>
            <person name="Natvig D."/>
            <person name="Lalanne C."/>
            <person name="Gautier V."/>
            <person name="Ament-Velasquez S.L."/>
            <person name="Kruys A."/>
            <person name="Hutchinson M.I."/>
            <person name="Powell A.J."/>
            <person name="Barry K."/>
            <person name="Miller A.N."/>
            <person name="Grigoriev I.V."/>
            <person name="Debuchy R."/>
            <person name="Gladieux P."/>
            <person name="Thoren M.H."/>
            <person name="Johannesson H."/>
        </authorList>
    </citation>
    <scope>NUCLEOTIDE SEQUENCE</scope>
    <source>
        <strain evidence="7">CBS 757.83</strain>
    </source>
</reference>
<dbReference type="InterPro" id="IPR000719">
    <property type="entry name" value="Prot_kinase_dom"/>
</dbReference>
<dbReference type="AlphaFoldDB" id="A0AAN6PSS4"/>
<accession>A0AAN6PSS4</accession>
<dbReference type="InterPro" id="IPR011009">
    <property type="entry name" value="Kinase-like_dom_sf"/>
</dbReference>
<dbReference type="PANTHER" id="PTHR43671">
    <property type="entry name" value="SERINE/THREONINE-PROTEIN KINASE NEK"/>
    <property type="match status" value="1"/>
</dbReference>
<dbReference type="GO" id="GO:0004674">
    <property type="term" value="F:protein serine/threonine kinase activity"/>
    <property type="evidence" value="ECO:0007669"/>
    <property type="project" value="TreeGrafter"/>
</dbReference>
<evidence type="ECO:0000313" key="7">
    <source>
        <dbReference type="EMBL" id="KAK4096034.1"/>
    </source>
</evidence>
<proteinExistence type="predicted"/>
<protein>
    <submittedName>
        <fullName evidence="7">Kinase-like protein</fullName>
    </submittedName>
</protein>
<evidence type="ECO:0000256" key="2">
    <source>
        <dbReference type="ARBA" id="ARBA00022741"/>
    </source>
</evidence>
<gene>
    <name evidence="7" type="ORF">N658DRAFT_502037</name>
</gene>
<dbReference type="PANTHER" id="PTHR43671:SF103">
    <property type="entry name" value="KINASE, PUTATIVE-RELATED"/>
    <property type="match status" value="1"/>
</dbReference>
<dbReference type="PROSITE" id="PS00108">
    <property type="entry name" value="PROTEIN_KINASE_ST"/>
    <property type="match status" value="1"/>
</dbReference>
<evidence type="ECO:0000256" key="5">
    <source>
        <dbReference type="SAM" id="MobiDB-lite"/>
    </source>
</evidence>
<evidence type="ECO:0000313" key="8">
    <source>
        <dbReference type="Proteomes" id="UP001305647"/>
    </source>
</evidence>
<dbReference type="Gene3D" id="1.10.510.10">
    <property type="entry name" value="Transferase(Phosphotransferase) domain 1"/>
    <property type="match status" value="1"/>
</dbReference>